<dbReference type="InterPro" id="IPR036291">
    <property type="entry name" value="NAD(P)-bd_dom_sf"/>
</dbReference>
<dbReference type="EMBL" id="CP023692">
    <property type="protein sequence ID" value="QEV43876.1"/>
    <property type="molecule type" value="Genomic_DNA"/>
</dbReference>
<protein>
    <submittedName>
        <fullName evidence="2">Oxidoreductase</fullName>
    </submittedName>
</protein>
<dbReference type="SUPFAM" id="SSF51735">
    <property type="entry name" value="NAD(P)-binding Rossmann-fold domains"/>
    <property type="match status" value="1"/>
</dbReference>
<feature type="domain" description="NAD-dependent epimerase/dehydratase" evidence="1">
    <location>
        <begin position="3"/>
        <end position="173"/>
    </location>
</feature>
<name>A0A5J6J8A4_STRVI</name>
<dbReference type="GO" id="GO:0004029">
    <property type="term" value="F:aldehyde dehydrogenase (NAD+) activity"/>
    <property type="evidence" value="ECO:0007669"/>
    <property type="project" value="TreeGrafter"/>
</dbReference>
<dbReference type="AlphaFoldDB" id="A0A5J6J8A4"/>
<accession>A0A5J6J8A4</accession>
<dbReference type="Proteomes" id="UP000325563">
    <property type="component" value="Chromosome"/>
</dbReference>
<organism evidence="2 3">
    <name type="scientific">Streptomyces vinaceus</name>
    <dbReference type="NCBI Taxonomy" id="1960"/>
    <lineage>
        <taxon>Bacteria</taxon>
        <taxon>Bacillati</taxon>
        <taxon>Actinomycetota</taxon>
        <taxon>Actinomycetes</taxon>
        <taxon>Kitasatosporales</taxon>
        <taxon>Streptomycetaceae</taxon>
        <taxon>Streptomyces</taxon>
    </lineage>
</organism>
<dbReference type="PANTHER" id="PTHR48079:SF6">
    <property type="entry name" value="NAD(P)-BINDING DOMAIN-CONTAINING PROTEIN-RELATED"/>
    <property type="match status" value="1"/>
</dbReference>
<dbReference type="Pfam" id="PF01370">
    <property type="entry name" value="Epimerase"/>
    <property type="match status" value="1"/>
</dbReference>
<dbReference type="KEGG" id="svn:CP980_01220"/>
<dbReference type="PANTHER" id="PTHR48079">
    <property type="entry name" value="PROTEIN YEEZ"/>
    <property type="match status" value="1"/>
</dbReference>
<dbReference type="Gene3D" id="3.40.50.720">
    <property type="entry name" value="NAD(P)-binding Rossmann-like Domain"/>
    <property type="match status" value="1"/>
</dbReference>
<gene>
    <name evidence="2" type="ORF">CP980_01220</name>
</gene>
<sequence length="333" mass="35208">MNILVLGGTAWVGREVSRQALERGHRVTCLARGKSGEVAEGAVLVAADRRDPSAYEGLANRDWDAVVEVSWQPGFVRGALAALGARAGHWSYVSSVSAYASHGRVDADESAPLLPAAERDEVDREEYGQAKVACEEASAAAVGDRLLIARAGLIGGPGDHSGRTGYWAARAAREPLAPLLVPAPPEVATQAVDARDLAAWLLDCAEMGTTGTYDAVGPIVPFDAWVALSREIGGHTGPLVKADADWLLGQGVGQFMGPESLAMWMADPDWAGFSARGGRAAAAAGLRHRPRAELLADTLRWEREQGLDRPRRAGLSAGRERELLEAWRGAAPA</sequence>
<keyword evidence="3" id="KW-1185">Reference proteome</keyword>
<reference evidence="2 3" key="1">
    <citation type="submission" date="2017-09" db="EMBL/GenBank/DDBJ databases">
        <authorList>
            <person name="Lee N."/>
            <person name="Cho B.-K."/>
        </authorList>
    </citation>
    <scope>NUCLEOTIDE SEQUENCE [LARGE SCALE GENOMIC DNA]</scope>
    <source>
        <strain evidence="2 3">ATCC 27476</strain>
    </source>
</reference>
<dbReference type="GeneID" id="95609197"/>
<evidence type="ECO:0000313" key="3">
    <source>
        <dbReference type="Proteomes" id="UP000325563"/>
    </source>
</evidence>
<evidence type="ECO:0000313" key="2">
    <source>
        <dbReference type="EMBL" id="QEV43876.1"/>
    </source>
</evidence>
<dbReference type="InterPro" id="IPR051783">
    <property type="entry name" value="NAD(P)-dependent_oxidoreduct"/>
</dbReference>
<dbReference type="InterPro" id="IPR001509">
    <property type="entry name" value="Epimerase_deHydtase"/>
</dbReference>
<proteinExistence type="predicted"/>
<dbReference type="RefSeq" id="WP_150492319.1">
    <property type="nucleotide sequence ID" value="NZ_BNBW01000012.1"/>
</dbReference>
<evidence type="ECO:0000259" key="1">
    <source>
        <dbReference type="Pfam" id="PF01370"/>
    </source>
</evidence>
<dbReference type="GO" id="GO:0005737">
    <property type="term" value="C:cytoplasm"/>
    <property type="evidence" value="ECO:0007669"/>
    <property type="project" value="TreeGrafter"/>
</dbReference>